<dbReference type="Pfam" id="PF00168">
    <property type="entry name" value="C2"/>
    <property type="match status" value="1"/>
</dbReference>
<proteinExistence type="predicted"/>
<keyword evidence="3" id="KW-1185">Reference proteome</keyword>
<gene>
    <name evidence="2" type="ORF">PCOR1329_LOCUS39570</name>
</gene>
<name>A0ABN9TJS6_9DINO</name>
<evidence type="ECO:0000313" key="3">
    <source>
        <dbReference type="Proteomes" id="UP001189429"/>
    </source>
</evidence>
<evidence type="ECO:0000313" key="2">
    <source>
        <dbReference type="EMBL" id="CAK0845926.1"/>
    </source>
</evidence>
<reference evidence="2" key="1">
    <citation type="submission" date="2023-10" db="EMBL/GenBank/DDBJ databases">
        <authorList>
            <person name="Chen Y."/>
            <person name="Shah S."/>
            <person name="Dougan E. K."/>
            <person name="Thang M."/>
            <person name="Chan C."/>
        </authorList>
    </citation>
    <scope>NUCLEOTIDE SEQUENCE [LARGE SCALE GENOMIC DNA]</scope>
</reference>
<dbReference type="InterPro" id="IPR000008">
    <property type="entry name" value="C2_dom"/>
</dbReference>
<accession>A0ABN9TJS6</accession>
<protein>
    <recommendedName>
        <fullName evidence="1">C2 domain-containing protein</fullName>
    </recommendedName>
</protein>
<sequence>MYRRCIVGAARSSDHISSDPIWEAFRFVASDARAVVSVGDQRRRTRTLPGCCPRWGEVFNFNVHAVDTALRLEVYRQHVANAVTNGLVDDLLEDKLVGLVEVPFLDLDEWSGSDIGRVLENPKGAEMDSESCMLIEFRATLDWY</sequence>
<dbReference type="CDD" id="cd00030">
    <property type="entry name" value="C2"/>
    <property type="match status" value="1"/>
</dbReference>
<dbReference type="InterPro" id="IPR035892">
    <property type="entry name" value="C2_domain_sf"/>
</dbReference>
<dbReference type="EMBL" id="CAUYUJ010014778">
    <property type="protein sequence ID" value="CAK0845926.1"/>
    <property type="molecule type" value="Genomic_DNA"/>
</dbReference>
<feature type="domain" description="C2" evidence="1">
    <location>
        <begin position="29"/>
        <end position="108"/>
    </location>
</feature>
<dbReference type="SUPFAM" id="SSF49562">
    <property type="entry name" value="C2 domain (Calcium/lipid-binding domain, CaLB)"/>
    <property type="match status" value="1"/>
</dbReference>
<evidence type="ECO:0000259" key="1">
    <source>
        <dbReference type="Pfam" id="PF00168"/>
    </source>
</evidence>
<dbReference type="Proteomes" id="UP001189429">
    <property type="component" value="Unassembled WGS sequence"/>
</dbReference>
<organism evidence="2 3">
    <name type="scientific">Prorocentrum cordatum</name>
    <dbReference type="NCBI Taxonomy" id="2364126"/>
    <lineage>
        <taxon>Eukaryota</taxon>
        <taxon>Sar</taxon>
        <taxon>Alveolata</taxon>
        <taxon>Dinophyceae</taxon>
        <taxon>Prorocentrales</taxon>
        <taxon>Prorocentraceae</taxon>
        <taxon>Prorocentrum</taxon>
    </lineage>
</organism>
<comment type="caution">
    <text evidence="2">The sequence shown here is derived from an EMBL/GenBank/DDBJ whole genome shotgun (WGS) entry which is preliminary data.</text>
</comment>
<dbReference type="Gene3D" id="2.60.40.150">
    <property type="entry name" value="C2 domain"/>
    <property type="match status" value="1"/>
</dbReference>